<evidence type="ECO:0000313" key="5">
    <source>
        <dbReference type="Proteomes" id="UP000815325"/>
    </source>
</evidence>
<organism evidence="4 5">
    <name type="scientific">Dunaliella salina</name>
    <name type="common">Green alga</name>
    <name type="synonym">Protococcus salinus</name>
    <dbReference type="NCBI Taxonomy" id="3046"/>
    <lineage>
        <taxon>Eukaryota</taxon>
        <taxon>Viridiplantae</taxon>
        <taxon>Chlorophyta</taxon>
        <taxon>core chlorophytes</taxon>
        <taxon>Chlorophyceae</taxon>
        <taxon>CS clade</taxon>
        <taxon>Chlamydomonadales</taxon>
        <taxon>Dunaliellaceae</taxon>
        <taxon>Dunaliella</taxon>
    </lineage>
</organism>
<feature type="compositionally biased region" description="Polar residues" evidence="1">
    <location>
        <begin position="352"/>
        <end position="366"/>
    </location>
</feature>
<keyword evidence="2" id="KW-0732">Signal</keyword>
<reference evidence="4" key="1">
    <citation type="submission" date="2017-08" db="EMBL/GenBank/DDBJ databases">
        <authorList>
            <person name="Polle J.E."/>
            <person name="Barry K."/>
            <person name="Cushman J."/>
            <person name="Schmutz J."/>
            <person name="Tran D."/>
            <person name="Hathwaick L.T."/>
            <person name="Yim W.C."/>
            <person name="Jenkins J."/>
            <person name="Mckie-Krisberg Z.M."/>
            <person name="Prochnik S."/>
            <person name="Lindquist E."/>
            <person name="Dockter R.B."/>
            <person name="Adam C."/>
            <person name="Molina H."/>
            <person name="Bunkerborg J."/>
            <person name="Jin E."/>
            <person name="Buchheim M."/>
            <person name="Magnuson J."/>
        </authorList>
    </citation>
    <scope>NUCLEOTIDE SEQUENCE</scope>
    <source>
        <strain evidence="4">CCAP 19/18</strain>
    </source>
</reference>
<dbReference type="InterPro" id="IPR031872">
    <property type="entry name" value="NDC10_II"/>
</dbReference>
<dbReference type="InterPro" id="IPR011010">
    <property type="entry name" value="DNA_brk_join_enz"/>
</dbReference>
<dbReference type="Gene3D" id="1.10.443.20">
    <property type="entry name" value="Centromere DNA-binding protein complex CBF3 subunit, domain 2"/>
    <property type="match status" value="1"/>
</dbReference>
<comment type="caution">
    <text evidence="4">The sequence shown here is derived from an EMBL/GenBank/DDBJ whole genome shotgun (WGS) entry which is preliminary data.</text>
</comment>
<proteinExistence type="predicted"/>
<gene>
    <name evidence="4" type="ORF">DUNSADRAFT_3273</name>
</gene>
<evidence type="ECO:0000259" key="3">
    <source>
        <dbReference type="Pfam" id="PF16787"/>
    </source>
</evidence>
<dbReference type="Pfam" id="PF16787">
    <property type="entry name" value="NDC10_II"/>
    <property type="match status" value="1"/>
</dbReference>
<accession>A0ABQ7FW40</accession>
<dbReference type="InterPro" id="IPR038279">
    <property type="entry name" value="Ndc10_dom2_sf"/>
</dbReference>
<feature type="region of interest" description="Disordered" evidence="1">
    <location>
        <begin position="685"/>
        <end position="706"/>
    </location>
</feature>
<feature type="chain" id="PRO_5046809904" description="Ndc10 domain-containing protein" evidence="2">
    <location>
        <begin position="31"/>
        <end position="734"/>
    </location>
</feature>
<sequence>MHLIMLCSCSITYVILQCMMLVMHYGVGRSDDICQFRLADLAKPQNLRAGPCTGFVYTLVLRGGKKDQGGRAQHVGYVRNKNPHLCPVRAMGAYLYYKFTLGSQKFPSPRNRTQWLSTVLFTLKNPTKVLSYGWLNAQIGHIFKAAGVAIAKKCHAMRHAGARFLDQKGVSADDIRRYGRWEHEAMCHNYLIDLPPKGLLSHGDYPHEELGMENAYWHPRFLIDVPESLITACYPWLPQLELEAQQVGKNLPSATAVAEHVRLLAVALVQDTMHFCAVVPQFVSHCPLTRQLMQSQDFCSLLLKYAINLSLGAFERERPRSIREKVEELMVEQRLSEHRLTAFLATMAQSSSTPSVDSAAGNTQHASHPAPMHNAGSTCLLPPTPAPVHAHGEGSTQQPPHPAPVHNAGGTAQQPSTPAPVHALGEGSTQQPPGSTQQPPVHNAGGTAQQPSTPAPVHALGDGSTHLPPASAFVHNGEVNTHLPPTPALVHNAGGSSLPPLTSAPLHSAVRNCQVPPTPAPVPSQMQQAFGGLLGLGELPNIGMGSRGRGGMDPAGPAGMGSMGLAGSGDLPGIGIGSVARGGMDSMGLAGFGQLPNIGMGSEARGGMGLAGPAGMDSMGLAGLGDLPGIGIGSAARGGMRPAGAVGMGSMGLGGLGLLPGISIGNTGLGGMGNMGLGGLGQVHSNDRTSSNQTADVLQRKGSLKAGQDPKTQFLAGIQTTTHVSLYFRDDKLC</sequence>
<feature type="domain" description="Ndc10" evidence="3">
    <location>
        <begin position="22"/>
        <end position="281"/>
    </location>
</feature>
<feature type="signal peptide" evidence="2">
    <location>
        <begin position="1"/>
        <end position="30"/>
    </location>
</feature>
<dbReference type="EMBL" id="MU070958">
    <property type="protein sequence ID" value="KAF5826407.1"/>
    <property type="molecule type" value="Genomic_DNA"/>
</dbReference>
<keyword evidence="5" id="KW-1185">Reference proteome</keyword>
<feature type="compositionally biased region" description="Low complexity" evidence="1">
    <location>
        <begin position="427"/>
        <end position="440"/>
    </location>
</feature>
<evidence type="ECO:0000256" key="1">
    <source>
        <dbReference type="SAM" id="MobiDB-lite"/>
    </source>
</evidence>
<evidence type="ECO:0000256" key="2">
    <source>
        <dbReference type="SAM" id="SignalP"/>
    </source>
</evidence>
<evidence type="ECO:0000313" key="4">
    <source>
        <dbReference type="EMBL" id="KAF5826407.1"/>
    </source>
</evidence>
<dbReference type="Proteomes" id="UP000815325">
    <property type="component" value="Unassembled WGS sequence"/>
</dbReference>
<feature type="region of interest" description="Disordered" evidence="1">
    <location>
        <begin position="352"/>
        <end position="503"/>
    </location>
</feature>
<name>A0ABQ7FW40_DUNSA</name>
<protein>
    <recommendedName>
        <fullName evidence="3">Ndc10 domain-containing protein</fullName>
    </recommendedName>
</protein>
<dbReference type="SUPFAM" id="SSF56349">
    <property type="entry name" value="DNA breaking-rejoining enzymes"/>
    <property type="match status" value="1"/>
</dbReference>